<dbReference type="AlphaFoldDB" id="A0A9P0HCJ0"/>
<evidence type="ECO:0000256" key="1">
    <source>
        <dbReference type="SAM" id="MobiDB-lite"/>
    </source>
</evidence>
<name>A0A9P0HCJ0_NEZVI</name>
<organism evidence="2 3">
    <name type="scientific">Nezara viridula</name>
    <name type="common">Southern green stink bug</name>
    <name type="synonym">Cimex viridulus</name>
    <dbReference type="NCBI Taxonomy" id="85310"/>
    <lineage>
        <taxon>Eukaryota</taxon>
        <taxon>Metazoa</taxon>
        <taxon>Ecdysozoa</taxon>
        <taxon>Arthropoda</taxon>
        <taxon>Hexapoda</taxon>
        <taxon>Insecta</taxon>
        <taxon>Pterygota</taxon>
        <taxon>Neoptera</taxon>
        <taxon>Paraneoptera</taxon>
        <taxon>Hemiptera</taxon>
        <taxon>Heteroptera</taxon>
        <taxon>Panheteroptera</taxon>
        <taxon>Pentatomomorpha</taxon>
        <taxon>Pentatomoidea</taxon>
        <taxon>Pentatomidae</taxon>
        <taxon>Pentatominae</taxon>
        <taxon>Nezara</taxon>
    </lineage>
</organism>
<dbReference type="Proteomes" id="UP001152798">
    <property type="component" value="Chromosome 4"/>
</dbReference>
<evidence type="ECO:0000313" key="3">
    <source>
        <dbReference type="Proteomes" id="UP001152798"/>
    </source>
</evidence>
<keyword evidence="3" id="KW-1185">Reference proteome</keyword>
<proteinExistence type="predicted"/>
<gene>
    <name evidence="2" type="ORF">NEZAVI_LOCUS8942</name>
</gene>
<dbReference type="EMBL" id="OV725080">
    <property type="protein sequence ID" value="CAH1399509.1"/>
    <property type="molecule type" value="Genomic_DNA"/>
</dbReference>
<protein>
    <submittedName>
        <fullName evidence="2">Uncharacterized protein</fullName>
    </submittedName>
</protein>
<sequence length="155" mass="16891">MPAQRVGQEWPWMPGAVGRKRGTQTRYVTDRSSGVGVSTASSAGSISTHQGSVIHHLLNAWNAKAPRLHSYPDRHPNKPGRANDMQMSSDCTKWWLTPHLEPLCKSSPGAVICKLSWKGCTDSTIPSVLGLVNAELLLTYVSSTQCAVVRIRSAR</sequence>
<reference evidence="2" key="1">
    <citation type="submission" date="2022-01" db="EMBL/GenBank/DDBJ databases">
        <authorList>
            <person name="King R."/>
        </authorList>
    </citation>
    <scope>NUCLEOTIDE SEQUENCE</scope>
</reference>
<accession>A0A9P0HCJ0</accession>
<feature type="region of interest" description="Disordered" evidence="1">
    <location>
        <begin position="1"/>
        <end position="24"/>
    </location>
</feature>
<evidence type="ECO:0000313" key="2">
    <source>
        <dbReference type="EMBL" id="CAH1399509.1"/>
    </source>
</evidence>